<comment type="subunit">
    <text evidence="2">Homodimer.</text>
</comment>
<sequence>MFGMKDLIQQAQGLQAKLKDIQDDLAQKTVTGSAGGDMVIVEVSGSQEIISIKIEKELIDPNEMEFLQDLIVAATNDALKKSRDLLAEEMAKATGGLKIPGLF</sequence>
<feature type="coiled-coil region" evidence="3">
    <location>
        <begin position="4"/>
        <end position="31"/>
    </location>
</feature>
<dbReference type="PANTHER" id="PTHR33449">
    <property type="entry name" value="NUCLEOID-ASSOCIATED PROTEIN YBAB"/>
    <property type="match status" value="1"/>
</dbReference>
<dbReference type="eggNOG" id="COG0718">
    <property type="taxonomic scope" value="Bacteria"/>
</dbReference>
<organism evidence="4 5">
    <name type="scientific">Desulfomonile tiedjei (strain ATCC 49306 / DSM 6799 / DCB-1)</name>
    <dbReference type="NCBI Taxonomy" id="706587"/>
    <lineage>
        <taxon>Bacteria</taxon>
        <taxon>Pseudomonadati</taxon>
        <taxon>Thermodesulfobacteriota</taxon>
        <taxon>Desulfomonilia</taxon>
        <taxon>Desulfomonilales</taxon>
        <taxon>Desulfomonilaceae</taxon>
        <taxon>Desulfomonile</taxon>
    </lineage>
</organism>
<dbReference type="PATRIC" id="fig|706587.4.peg.5699"/>
<evidence type="ECO:0000256" key="1">
    <source>
        <dbReference type="ARBA" id="ARBA00023125"/>
    </source>
</evidence>
<dbReference type="HOGENOM" id="CLU_140930_1_0_7"/>
<dbReference type="KEGG" id="dti:Desti_5033"/>
<dbReference type="OrthoDB" id="9803080at2"/>
<dbReference type="AlphaFoldDB" id="I4CDK2"/>
<dbReference type="EMBL" id="CP003360">
    <property type="protein sequence ID" value="AFM27643.1"/>
    <property type="molecule type" value="Genomic_DNA"/>
</dbReference>
<reference evidence="5" key="1">
    <citation type="submission" date="2012-06" db="EMBL/GenBank/DDBJ databases">
        <title>Complete sequence of chromosome of Desulfomonile tiedjei DSM 6799.</title>
        <authorList>
            <person name="Lucas S."/>
            <person name="Copeland A."/>
            <person name="Lapidus A."/>
            <person name="Glavina del Rio T."/>
            <person name="Dalin E."/>
            <person name="Tice H."/>
            <person name="Bruce D."/>
            <person name="Goodwin L."/>
            <person name="Pitluck S."/>
            <person name="Peters L."/>
            <person name="Ovchinnikova G."/>
            <person name="Zeytun A."/>
            <person name="Lu M."/>
            <person name="Kyrpides N."/>
            <person name="Mavromatis K."/>
            <person name="Ivanova N."/>
            <person name="Brettin T."/>
            <person name="Detter J.C."/>
            <person name="Han C."/>
            <person name="Larimer F."/>
            <person name="Land M."/>
            <person name="Hauser L."/>
            <person name="Markowitz V."/>
            <person name="Cheng J.-F."/>
            <person name="Hugenholtz P."/>
            <person name="Woyke T."/>
            <person name="Wu D."/>
            <person name="Spring S."/>
            <person name="Schroeder M."/>
            <person name="Brambilla E."/>
            <person name="Klenk H.-P."/>
            <person name="Eisen J.A."/>
        </authorList>
    </citation>
    <scope>NUCLEOTIDE SEQUENCE [LARGE SCALE GENOMIC DNA]</scope>
    <source>
        <strain evidence="5">ATCC 49306 / DSM 6799 / DCB-1</strain>
    </source>
</reference>
<dbReference type="PIRSF" id="PIRSF004555">
    <property type="entry name" value="UCP004555"/>
    <property type="match status" value="1"/>
</dbReference>
<dbReference type="InterPro" id="IPR036894">
    <property type="entry name" value="YbaB-like_sf"/>
</dbReference>
<dbReference type="PANTHER" id="PTHR33449:SF1">
    <property type="entry name" value="NUCLEOID-ASSOCIATED PROTEIN YBAB"/>
    <property type="match status" value="1"/>
</dbReference>
<dbReference type="STRING" id="706587.Desti_5033"/>
<keyword evidence="3" id="KW-0175">Coiled coil</keyword>
<keyword evidence="5" id="KW-1185">Reference proteome</keyword>
<dbReference type="Pfam" id="PF02575">
    <property type="entry name" value="YbaB_DNA_bd"/>
    <property type="match status" value="1"/>
</dbReference>
<dbReference type="Gene3D" id="3.30.1310.10">
    <property type="entry name" value="Nucleoid-associated protein YbaB-like domain"/>
    <property type="match status" value="1"/>
</dbReference>
<gene>
    <name evidence="4" type="ordered locus">Desti_5033</name>
</gene>
<comment type="function">
    <text evidence="2">Binds to DNA and alters its conformation. May be involved in regulation of gene expression, nucleoid organization and DNA protection.</text>
</comment>
<comment type="similarity">
    <text evidence="2">Belongs to the YbaB/EbfC family.</text>
</comment>
<evidence type="ECO:0000313" key="4">
    <source>
        <dbReference type="EMBL" id="AFM27643.1"/>
    </source>
</evidence>
<dbReference type="NCBIfam" id="TIGR00103">
    <property type="entry name" value="DNA_YbaB_EbfC"/>
    <property type="match status" value="1"/>
</dbReference>
<evidence type="ECO:0000313" key="5">
    <source>
        <dbReference type="Proteomes" id="UP000006055"/>
    </source>
</evidence>
<name>I4CDK2_DESTA</name>
<evidence type="ECO:0000256" key="2">
    <source>
        <dbReference type="HAMAP-Rule" id="MF_00274"/>
    </source>
</evidence>
<dbReference type="HAMAP" id="MF_00274">
    <property type="entry name" value="DNA_YbaB_EbfC"/>
    <property type="match status" value="1"/>
</dbReference>
<dbReference type="SUPFAM" id="SSF82607">
    <property type="entry name" value="YbaB-like"/>
    <property type="match status" value="1"/>
</dbReference>
<dbReference type="Proteomes" id="UP000006055">
    <property type="component" value="Chromosome"/>
</dbReference>
<keyword evidence="2" id="KW-0963">Cytoplasm</keyword>
<keyword evidence="1 2" id="KW-0238">DNA-binding</keyword>
<evidence type="ECO:0000256" key="3">
    <source>
        <dbReference type="SAM" id="Coils"/>
    </source>
</evidence>
<protein>
    <recommendedName>
        <fullName evidence="2">Nucleoid-associated protein Desti_5033</fullName>
    </recommendedName>
</protein>
<dbReference type="GO" id="GO:0043590">
    <property type="term" value="C:bacterial nucleoid"/>
    <property type="evidence" value="ECO:0007669"/>
    <property type="project" value="UniProtKB-UniRule"/>
</dbReference>
<dbReference type="GO" id="GO:0003677">
    <property type="term" value="F:DNA binding"/>
    <property type="evidence" value="ECO:0007669"/>
    <property type="project" value="UniProtKB-UniRule"/>
</dbReference>
<proteinExistence type="inferred from homology"/>
<accession>I4CDK2</accession>
<dbReference type="InterPro" id="IPR004401">
    <property type="entry name" value="YbaB/EbfC"/>
</dbReference>
<dbReference type="GO" id="GO:0005829">
    <property type="term" value="C:cytosol"/>
    <property type="evidence" value="ECO:0007669"/>
    <property type="project" value="TreeGrafter"/>
</dbReference>
<comment type="subcellular location">
    <subcellularLocation>
        <location evidence="2">Cytoplasm</location>
        <location evidence="2">Nucleoid</location>
    </subcellularLocation>
</comment>